<reference evidence="3" key="1">
    <citation type="submission" date="2016-10" db="EMBL/GenBank/DDBJ databases">
        <authorList>
            <person name="Varghese N."/>
            <person name="Submissions S."/>
        </authorList>
    </citation>
    <scope>NUCLEOTIDE SEQUENCE [LARGE SCALE GENOMIC DNA]</scope>
    <source>
        <strain evidence="3">DSM 22703</strain>
    </source>
</reference>
<dbReference type="STRING" id="279824.SAMN03080617_04200"/>
<evidence type="ECO:0000313" key="3">
    <source>
        <dbReference type="Proteomes" id="UP000198756"/>
    </source>
</evidence>
<dbReference type="InterPro" id="IPR023296">
    <property type="entry name" value="Glyco_hydro_beta-prop_sf"/>
</dbReference>
<accession>A0A1G5ZNV5</accession>
<sequence>MHTQFAEIGLLIVNQRPKPSGNPSPFLYKTYRKIDRILFKTELEDAFTNESIFSVLDKSTKQLQVIPVQKKFSDYIQAEDIAQIKSQNLDILLRFGFRILKGEILNSAKYGIWSFHHGDPEYYRGGPPAFWEVMNAQNLTGSVLMQLSESLDQGKILYQSWSQTDPLSVQRNANRTFWTSAFFVSRVLNQIRHGREQNWLNQLEKQNTPIKSQLLAPPNTLKMAQLWAKLLIRNLKRKIQESIKKPHWEVGLVKREEWDISQPLNWDNINILENPNSSKTFWADPFPIKTADRTFAFLEEWDKKKKKGRISLWEKGKEPKAILEEPWHLSYPFLWKEKEQFYLIPESAAAGKLYRYEALDFPDSWKPGEEFFPGEAFDPTIWKTDEGYWLFVNQKAHPACSPFDELYLYFSESWEKPEWKSHPQNPIVSDVRKSRPTGSLFVHDGKLYRPTQDSELRYGHRIRIQEVIQLDRNTYREQEANILNPPLKNGILGMHTINFTEDIVYLDFYSRR</sequence>
<organism evidence="2 3">
    <name type="scientific">Algoriphagus alkaliphilus</name>
    <dbReference type="NCBI Taxonomy" id="279824"/>
    <lineage>
        <taxon>Bacteria</taxon>
        <taxon>Pseudomonadati</taxon>
        <taxon>Bacteroidota</taxon>
        <taxon>Cytophagia</taxon>
        <taxon>Cytophagales</taxon>
        <taxon>Cyclobacteriaceae</taxon>
        <taxon>Algoriphagus</taxon>
    </lineage>
</organism>
<name>A0A1G5ZNV5_9BACT</name>
<dbReference type="InterPro" id="IPR036477">
    <property type="entry name" value="Formyl_transf_N_sf"/>
</dbReference>
<feature type="domain" description="Glucosamine inositolphosphorylceramide transferase 1 N-terminal" evidence="1">
    <location>
        <begin position="272"/>
        <end position="482"/>
    </location>
</feature>
<dbReference type="Proteomes" id="UP000198756">
    <property type="component" value="Unassembled WGS sequence"/>
</dbReference>
<evidence type="ECO:0000259" key="1">
    <source>
        <dbReference type="Pfam" id="PF24793"/>
    </source>
</evidence>
<dbReference type="AlphaFoldDB" id="A0A1G5ZNV5"/>
<dbReference type="Gene3D" id="3.40.50.170">
    <property type="entry name" value="Formyl transferase, N-terminal domain"/>
    <property type="match status" value="1"/>
</dbReference>
<dbReference type="SUPFAM" id="SSF53328">
    <property type="entry name" value="Formyltransferase"/>
    <property type="match status" value="1"/>
</dbReference>
<protein>
    <recommendedName>
        <fullName evidence="1">Glucosamine inositolphosphorylceramide transferase 1 N-terminal domain-containing protein</fullName>
    </recommendedName>
</protein>
<dbReference type="InterPro" id="IPR056442">
    <property type="entry name" value="GINT1_N"/>
</dbReference>
<keyword evidence="3" id="KW-1185">Reference proteome</keyword>
<dbReference type="Pfam" id="PF24793">
    <property type="entry name" value="GINT1_N"/>
    <property type="match status" value="1"/>
</dbReference>
<gene>
    <name evidence="2" type="ORF">SAMN03080617_04200</name>
</gene>
<dbReference type="SUPFAM" id="SSF75005">
    <property type="entry name" value="Arabinanase/levansucrase/invertase"/>
    <property type="match status" value="1"/>
</dbReference>
<evidence type="ECO:0000313" key="2">
    <source>
        <dbReference type="EMBL" id="SDA96315.1"/>
    </source>
</evidence>
<proteinExistence type="predicted"/>
<dbReference type="EMBL" id="FMXE01000050">
    <property type="protein sequence ID" value="SDA96315.1"/>
    <property type="molecule type" value="Genomic_DNA"/>
</dbReference>